<reference evidence="3 4" key="1">
    <citation type="journal article" date="2024" name="IMA Fungus">
        <title>IMA Genome - F19 : A genome assembly and annotation guide to empower mycologists, including annotated draft genome sequences of Ceratocystis pirilliformis, Diaporthe australafricana, Fusarium ophioides, Paecilomyces lecythidis, and Sporothrix stenoceras.</title>
        <authorList>
            <person name="Aylward J."/>
            <person name="Wilson A.M."/>
            <person name="Visagie C.M."/>
            <person name="Spraker J."/>
            <person name="Barnes I."/>
            <person name="Buitendag C."/>
            <person name="Ceriani C."/>
            <person name="Del Mar Angel L."/>
            <person name="du Plessis D."/>
            <person name="Fuchs T."/>
            <person name="Gasser K."/>
            <person name="Kramer D."/>
            <person name="Li W."/>
            <person name="Munsamy K."/>
            <person name="Piso A."/>
            <person name="Price J.L."/>
            <person name="Sonnekus B."/>
            <person name="Thomas C."/>
            <person name="van der Nest A."/>
            <person name="van Dijk A."/>
            <person name="van Heerden A."/>
            <person name="van Vuuren N."/>
            <person name="Yilmaz N."/>
            <person name="Duong T.A."/>
            <person name="van der Merwe N.A."/>
            <person name="Wingfield M.J."/>
            <person name="Wingfield B.D."/>
        </authorList>
    </citation>
    <scope>NUCLEOTIDE SEQUENCE [LARGE SCALE GENOMIC DNA]</scope>
    <source>
        <strain evidence="3 4">CMW 18300</strain>
    </source>
</reference>
<evidence type="ECO:0000313" key="4">
    <source>
        <dbReference type="Proteomes" id="UP001583177"/>
    </source>
</evidence>
<keyword evidence="4" id="KW-1185">Reference proteome</keyword>
<proteinExistence type="predicted"/>
<evidence type="ECO:0000313" key="3">
    <source>
        <dbReference type="EMBL" id="KAL1881222.1"/>
    </source>
</evidence>
<name>A0ABR3XYX4_9PEZI</name>
<protein>
    <recommendedName>
        <fullName evidence="2">Trichothecene 3-O-acetyltransferase-like N-terminal domain-containing protein</fullName>
    </recommendedName>
</protein>
<dbReference type="InterPro" id="IPR054710">
    <property type="entry name" value="Tri101-like_N"/>
</dbReference>
<dbReference type="EMBL" id="JAWRVE010000006">
    <property type="protein sequence ID" value="KAL1881222.1"/>
    <property type="molecule type" value="Genomic_DNA"/>
</dbReference>
<dbReference type="InterPro" id="IPR023213">
    <property type="entry name" value="CAT-like_dom_sf"/>
</dbReference>
<keyword evidence="1" id="KW-0808">Transferase</keyword>
<evidence type="ECO:0000259" key="2">
    <source>
        <dbReference type="Pfam" id="PF22664"/>
    </source>
</evidence>
<dbReference type="Gene3D" id="3.30.559.10">
    <property type="entry name" value="Chloramphenicol acetyltransferase-like domain"/>
    <property type="match status" value="2"/>
</dbReference>
<comment type="caution">
    <text evidence="3">The sequence shown here is derived from an EMBL/GenBank/DDBJ whole genome shotgun (WGS) entry which is preliminary data.</text>
</comment>
<gene>
    <name evidence="3" type="ORF">Daus18300_001073</name>
</gene>
<organism evidence="3 4">
    <name type="scientific">Diaporthe australafricana</name>
    <dbReference type="NCBI Taxonomy" id="127596"/>
    <lineage>
        <taxon>Eukaryota</taxon>
        <taxon>Fungi</taxon>
        <taxon>Dikarya</taxon>
        <taxon>Ascomycota</taxon>
        <taxon>Pezizomycotina</taxon>
        <taxon>Sordariomycetes</taxon>
        <taxon>Sordariomycetidae</taxon>
        <taxon>Diaporthales</taxon>
        <taxon>Diaporthaceae</taxon>
        <taxon>Diaporthe</taxon>
    </lineage>
</organism>
<dbReference type="Pfam" id="PF22664">
    <property type="entry name" value="TRI-like_N"/>
    <property type="match status" value="1"/>
</dbReference>
<dbReference type="PANTHER" id="PTHR31896:SF64">
    <property type="entry name" value="TRICHOTHECENE 3-O-ACETYLTRANSFERASE"/>
    <property type="match status" value="1"/>
</dbReference>
<accession>A0ABR3XYX4</accession>
<feature type="domain" description="Trichothecene 3-O-acetyltransferase-like N-terminal" evidence="2">
    <location>
        <begin position="26"/>
        <end position="175"/>
    </location>
</feature>
<dbReference type="PANTHER" id="PTHR31896">
    <property type="entry name" value="FAMILY REGULATORY PROTEIN, PUTATIVE (AFU_ORTHOLOGUE AFUA_3G14730)-RELATED"/>
    <property type="match status" value="1"/>
</dbReference>
<dbReference type="Proteomes" id="UP001583177">
    <property type="component" value="Unassembled WGS sequence"/>
</dbReference>
<evidence type="ECO:0000256" key="1">
    <source>
        <dbReference type="ARBA" id="ARBA00022679"/>
    </source>
</evidence>
<dbReference type="InterPro" id="IPR051283">
    <property type="entry name" value="Sec_Metabolite_Acyltrans"/>
</dbReference>
<sequence>MSQGNENGDDDLHQDVLGQLPFLDGYTHVLCGFQTSQSTSRDEVVASLHASVAELCAKIPWLGWRVTTTSGHGKMQAQPWPEIPGGRPYEMIRVKECDTILASFSELWRAGIPMTMLDRHVLTPFPGLPEPHGLDPPPVATIQVNFIRGGVMLNLSVHHSIMDAPGIMQFTKLLAATMEGRGLTEEDIRWGNMDRGRVVPLIPRGEPIKDHTHLRRPPGYVPRPPASACEWCYFKMPLAAFTRLKKLASADKKKGEAGGNNRGPLISDDDLLSAFYWKRVTAVRLARGSPLFKPETVSMFSRAIDARQAMGVPFQYMGQLIYHSATHCTMEQIRAAPLTTLAAAMRRDLSAANNPWAIRSYATHVAREPDKSQLMYGGMRNFDTDLGGSSVNTPFEGPGSSEALSFGPLLGKLRFFRRPRMLPFPGCVYIVPPENGSILMLVCLAKEDLEGLRNDAEWKSYTRYIG</sequence>